<name>A0AC60NX44_IXOPE</name>
<feature type="non-terminal residue" evidence="1">
    <location>
        <position position="455"/>
    </location>
</feature>
<gene>
    <name evidence="1" type="ORF">HPB47_011150</name>
</gene>
<evidence type="ECO:0000313" key="1">
    <source>
        <dbReference type="EMBL" id="KAG0411727.1"/>
    </source>
</evidence>
<dbReference type="EMBL" id="JABSTQ010011409">
    <property type="protein sequence ID" value="KAG0411727.1"/>
    <property type="molecule type" value="Genomic_DNA"/>
</dbReference>
<organism evidence="1 2">
    <name type="scientific">Ixodes persulcatus</name>
    <name type="common">Taiga tick</name>
    <dbReference type="NCBI Taxonomy" id="34615"/>
    <lineage>
        <taxon>Eukaryota</taxon>
        <taxon>Metazoa</taxon>
        <taxon>Ecdysozoa</taxon>
        <taxon>Arthropoda</taxon>
        <taxon>Chelicerata</taxon>
        <taxon>Arachnida</taxon>
        <taxon>Acari</taxon>
        <taxon>Parasitiformes</taxon>
        <taxon>Ixodida</taxon>
        <taxon>Ixodoidea</taxon>
        <taxon>Ixodidae</taxon>
        <taxon>Ixodinae</taxon>
        <taxon>Ixodes</taxon>
    </lineage>
</organism>
<dbReference type="Proteomes" id="UP000805193">
    <property type="component" value="Unassembled WGS sequence"/>
</dbReference>
<feature type="non-terminal residue" evidence="1">
    <location>
        <position position="1"/>
    </location>
</feature>
<reference evidence="1 2" key="1">
    <citation type="journal article" date="2020" name="Cell">
        <title>Large-Scale Comparative Analyses of Tick Genomes Elucidate Their Genetic Diversity and Vector Capacities.</title>
        <authorList>
            <consortium name="Tick Genome and Microbiome Consortium (TIGMIC)"/>
            <person name="Jia N."/>
            <person name="Wang J."/>
            <person name="Shi W."/>
            <person name="Du L."/>
            <person name="Sun Y."/>
            <person name="Zhan W."/>
            <person name="Jiang J.F."/>
            <person name="Wang Q."/>
            <person name="Zhang B."/>
            <person name="Ji P."/>
            <person name="Bell-Sakyi L."/>
            <person name="Cui X.M."/>
            <person name="Yuan T.T."/>
            <person name="Jiang B.G."/>
            <person name="Yang W.F."/>
            <person name="Lam T.T."/>
            <person name="Chang Q.C."/>
            <person name="Ding S.J."/>
            <person name="Wang X.J."/>
            <person name="Zhu J.G."/>
            <person name="Ruan X.D."/>
            <person name="Zhao L."/>
            <person name="Wei J.T."/>
            <person name="Ye R.Z."/>
            <person name="Que T.C."/>
            <person name="Du C.H."/>
            <person name="Zhou Y.H."/>
            <person name="Cheng J.X."/>
            <person name="Dai P.F."/>
            <person name="Guo W.B."/>
            <person name="Han X.H."/>
            <person name="Huang E.J."/>
            <person name="Li L.F."/>
            <person name="Wei W."/>
            <person name="Gao Y.C."/>
            <person name="Liu J.Z."/>
            <person name="Shao H.Z."/>
            <person name="Wang X."/>
            <person name="Wang C.C."/>
            <person name="Yang T.C."/>
            <person name="Huo Q.B."/>
            <person name="Li W."/>
            <person name="Chen H.Y."/>
            <person name="Chen S.E."/>
            <person name="Zhou L.G."/>
            <person name="Ni X.B."/>
            <person name="Tian J.H."/>
            <person name="Sheng Y."/>
            <person name="Liu T."/>
            <person name="Pan Y.S."/>
            <person name="Xia L.Y."/>
            <person name="Li J."/>
            <person name="Zhao F."/>
            <person name="Cao W.C."/>
        </authorList>
    </citation>
    <scope>NUCLEOTIDE SEQUENCE [LARGE SCALE GENOMIC DNA]</scope>
    <source>
        <strain evidence="1">Iper-2018</strain>
    </source>
</reference>
<proteinExistence type="predicted"/>
<accession>A0AC60NX44</accession>
<evidence type="ECO:0000313" key="2">
    <source>
        <dbReference type="Proteomes" id="UP000805193"/>
    </source>
</evidence>
<comment type="caution">
    <text evidence="1">The sequence shown here is derived from an EMBL/GenBank/DDBJ whole genome shotgun (WGS) entry which is preliminary data.</text>
</comment>
<protein>
    <submittedName>
        <fullName evidence="1">Uncharacterized protein</fullName>
    </submittedName>
</protein>
<sequence>PCRPRYVTHHPGEQREVAKRRPRPHQVEQPQQHLGEQISRAGGEREETGRAYCTRLGPGRNDAAVLVGLAHGDPRVVSPARFGSRTAETASPGHTGLGHDDPELVPQRDSGCDSPEQLAYAALAWEGRSAGLDTDADCELLTKGDNQGRRVYKVRSREDGRWYAVKEAHRQFRSMKDRQDKLQEVAKHECLPPHPNCVRFIKAWEENFRLYIQMELCHSNMTAYAEEHHDIPERAVWNYLVDLLQGLKHLHDHNLIHLDIKPDNIFISNEGLCKLGDFGLVVRLDSAENQDDPVEGDARYMAPELMDGDFTKAADVFSLGITILELACDLELPGQGEHWHSLRTGTLPADVVTDISPDLRDLVQRMMHPDPIQRITVDQLLAHPRIREVLRWRRLYAARKRAVTWVFELFLLLWLWICRMARKLLPRRSSWLPLWWLNPKGLPHRDKSFEDSFSD</sequence>
<keyword evidence="2" id="KW-1185">Reference proteome</keyword>